<organism evidence="2 3">
    <name type="scientific">Lobosporangium transversale</name>
    <dbReference type="NCBI Taxonomy" id="64571"/>
    <lineage>
        <taxon>Eukaryota</taxon>
        <taxon>Fungi</taxon>
        <taxon>Fungi incertae sedis</taxon>
        <taxon>Mucoromycota</taxon>
        <taxon>Mortierellomycotina</taxon>
        <taxon>Mortierellomycetes</taxon>
        <taxon>Mortierellales</taxon>
        <taxon>Mortierellaceae</taxon>
        <taxon>Lobosporangium</taxon>
    </lineage>
</organism>
<feature type="region of interest" description="Disordered" evidence="1">
    <location>
        <begin position="1964"/>
        <end position="1997"/>
    </location>
</feature>
<feature type="region of interest" description="Disordered" evidence="1">
    <location>
        <begin position="740"/>
        <end position="763"/>
    </location>
</feature>
<feature type="region of interest" description="Disordered" evidence="1">
    <location>
        <begin position="1"/>
        <end position="148"/>
    </location>
</feature>
<protein>
    <submittedName>
        <fullName evidence="2">Uncharacterized protein</fullName>
    </submittedName>
</protein>
<dbReference type="STRING" id="64571.A0A1Y2G602"/>
<feature type="compositionally biased region" description="Low complexity" evidence="1">
    <location>
        <begin position="327"/>
        <end position="340"/>
    </location>
</feature>
<feature type="compositionally biased region" description="Low complexity" evidence="1">
    <location>
        <begin position="44"/>
        <end position="72"/>
    </location>
</feature>
<dbReference type="RefSeq" id="XP_021875509.1">
    <property type="nucleotide sequence ID" value="XM_022020081.1"/>
</dbReference>
<dbReference type="GeneID" id="33561925"/>
<feature type="compositionally biased region" description="Polar residues" evidence="1">
    <location>
        <begin position="1"/>
        <end position="18"/>
    </location>
</feature>
<evidence type="ECO:0000313" key="2">
    <source>
        <dbReference type="EMBL" id="ORY96082.1"/>
    </source>
</evidence>
<evidence type="ECO:0000313" key="3">
    <source>
        <dbReference type="Proteomes" id="UP000193648"/>
    </source>
</evidence>
<keyword evidence="3" id="KW-1185">Reference proteome</keyword>
<feature type="region of interest" description="Disordered" evidence="1">
    <location>
        <begin position="1414"/>
        <end position="1436"/>
    </location>
</feature>
<feature type="compositionally biased region" description="Polar residues" evidence="1">
    <location>
        <begin position="341"/>
        <end position="356"/>
    </location>
</feature>
<feature type="compositionally biased region" description="Low complexity" evidence="1">
    <location>
        <begin position="887"/>
        <end position="906"/>
    </location>
</feature>
<name>A0A1Y2G602_9FUNG</name>
<dbReference type="Gene3D" id="1.10.506.10">
    <property type="entry name" value="GTPase Activation - p120gap, domain 1"/>
    <property type="match status" value="1"/>
</dbReference>
<feature type="compositionally biased region" description="Polar residues" evidence="1">
    <location>
        <begin position="740"/>
        <end position="761"/>
    </location>
</feature>
<feature type="region of interest" description="Disordered" evidence="1">
    <location>
        <begin position="2448"/>
        <end position="2485"/>
    </location>
</feature>
<feature type="compositionally biased region" description="Polar residues" evidence="1">
    <location>
        <begin position="1113"/>
        <end position="1128"/>
    </location>
</feature>
<feature type="region of interest" description="Disordered" evidence="1">
    <location>
        <begin position="307"/>
        <end position="356"/>
    </location>
</feature>
<evidence type="ECO:0000256" key="1">
    <source>
        <dbReference type="SAM" id="MobiDB-lite"/>
    </source>
</evidence>
<feature type="compositionally biased region" description="Acidic residues" evidence="1">
    <location>
        <begin position="1064"/>
        <end position="1075"/>
    </location>
</feature>
<feature type="compositionally biased region" description="Polar residues" evidence="1">
    <location>
        <begin position="94"/>
        <end position="103"/>
    </location>
</feature>
<feature type="compositionally biased region" description="Low complexity" evidence="1">
    <location>
        <begin position="19"/>
        <end position="33"/>
    </location>
</feature>
<feature type="compositionally biased region" description="Polar residues" evidence="1">
    <location>
        <begin position="988"/>
        <end position="1000"/>
    </location>
</feature>
<feature type="region of interest" description="Disordered" evidence="1">
    <location>
        <begin position="1113"/>
        <end position="1153"/>
    </location>
</feature>
<feature type="region of interest" description="Disordered" evidence="1">
    <location>
        <begin position="1063"/>
        <end position="1084"/>
    </location>
</feature>
<feature type="compositionally biased region" description="Low complexity" evidence="1">
    <location>
        <begin position="1964"/>
        <end position="1995"/>
    </location>
</feature>
<dbReference type="OrthoDB" id="3548913at2759"/>
<gene>
    <name evidence="2" type="ORF">BCR41DRAFT_232631</name>
</gene>
<reference evidence="2 3" key="1">
    <citation type="submission" date="2016-07" db="EMBL/GenBank/DDBJ databases">
        <title>Pervasive Adenine N6-methylation of Active Genes in Fungi.</title>
        <authorList>
            <consortium name="DOE Joint Genome Institute"/>
            <person name="Mondo S.J."/>
            <person name="Dannebaum R.O."/>
            <person name="Kuo R.C."/>
            <person name="Labutti K."/>
            <person name="Haridas S."/>
            <person name="Kuo A."/>
            <person name="Salamov A."/>
            <person name="Ahrendt S.R."/>
            <person name="Lipzen A."/>
            <person name="Sullivan W."/>
            <person name="Andreopoulos W.B."/>
            <person name="Clum A."/>
            <person name="Lindquist E."/>
            <person name="Daum C."/>
            <person name="Ramamoorthy G.K."/>
            <person name="Gryganskyi A."/>
            <person name="Culley D."/>
            <person name="Magnuson J.K."/>
            <person name="James T.Y."/>
            <person name="O'Malley M.A."/>
            <person name="Stajich J.E."/>
            <person name="Spatafora J.W."/>
            <person name="Visel A."/>
            <person name="Grigoriev I.V."/>
        </authorList>
    </citation>
    <scope>NUCLEOTIDE SEQUENCE [LARGE SCALE GENOMIC DNA]</scope>
    <source>
        <strain evidence="2 3">NRRL 3116</strain>
    </source>
</reference>
<feature type="region of interest" description="Disordered" evidence="1">
    <location>
        <begin position="1902"/>
        <end position="1931"/>
    </location>
</feature>
<dbReference type="InParanoid" id="A0A1Y2G602"/>
<feature type="compositionally biased region" description="Polar residues" evidence="1">
    <location>
        <begin position="1420"/>
        <end position="1435"/>
    </location>
</feature>
<feature type="region of interest" description="Disordered" evidence="1">
    <location>
        <begin position="1750"/>
        <end position="1772"/>
    </location>
</feature>
<feature type="compositionally biased region" description="Low complexity" evidence="1">
    <location>
        <begin position="2421"/>
        <end position="2436"/>
    </location>
</feature>
<feature type="compositionally biased region" description="Low complexity" evidence="1">
    <location>
        <begin position="1659"/>
        <end position="1688"/>
    </location>
</feature>
<feature type="compositionally biased region" description="Polar residues" evidence="1">
    <location>
        <begin position="2313"/>
        <end position="2329"/>
    </location>
</feature>
<dbReference type="InterPro" id="IPR008936">
    <property type="entry name" value="Rho_GTPase_activation_prot"/>
</dbReference>
<feature type="region of interest" description="Disordered" evidence="1">
    <location>
        <begin position="1659"/>
        <end position="1694"/>
    </location>
</feature>
<feature type="region of interest" description="Disordered" evidence="1">
    <location>
        <begin position="2313"/>
        <end position="2351"/>
    </location>
</feature>
<dbReference type="Proteomes" id="UP000193648">
    <property type="component" value="Unassembled WGS sequence"/>
</dbReference>
<dbReference type="EMBL" id="MCFF01000078">
    <property type="protein sequence ID" value="ORY96082.1"/>
    <property type="molecule type" value="Genomic_DNA"/>
</dbReference>
<feature type="region of interest" description="Disordered" evidence="1">
    <location>
        <begin position="2409"/>
        <end position="2436"/>
    </location>
</feature>
<feature type="region of interest" description="Disordered" evidence="1">
    <location>
        <begin position="980"/>
        <end position="1009"/>
    </location>
</feature>
<feature type="region of interest" description="Disordered" evidence="1">
    <location>
        <begin position="2104"/>
        <end position="2143"/>
    </location>
</feature>
<dbReference type="PANTHER" id="PTHR42064">
    <property type="entry name" value="YALI0F28677P"/>
    <property type="match status" value="1"/>
</dbReference>
<feature type="region of interest" description="Disordered" evidence="1">
    <location>
        <begin position="887"/>
        <end position="907"/>
    </location>
</feature>
<comment type="caution">
    <text evidence="2">The sequence shown here is derived from an EMBL/GenBank/DDBJ whole genome shotgun (WGS) entry which is preliminary data.</text>
</comment>
<proteinExistence type="predicted"/>
<dbReference type="PANTHER" id="PTHR42064:SF1">
    <property type="entry name" value="YALI0F28677P"/>
    <property type="match status" value="1"/>
</dbReference>
<accession>A0A1Y2G602</accession>
<feature type="compositionally biased region" description="Basic and acidic residues" evidence="1">
    <location>
        <begin position="2104"/>
        <end position="2119"/>
    </location>
</feature>
<sequence>MHSVRPSSTFENQTSNHDSSLLTQSSSEDSTTLPRSELAKESSYETQPFSFSSSSLSSATSISTSSLVSSSSPKRKVGITNTISTPISIDGANVSKSLQSNNHTNEDEQGRKLPSFSDIRTTPPLAHRGTENSNEQRPPSAGSGRALFSDISQPQPSLYFGDYLFPENPSLWDLRQIFFLDKTSKQKDFRQSLQLHAHLMGLMLSARISRGLDLAYDHAHDAFKNRQRPDRRNEFISTFNHTHDETERILHHALAHPQPRPSFLDMISPSSSTAVLAFLHRLRTNHSILATAFRNLQSQELDSLLLPERPPLSMSSPLRGSRDRGYSIQSGSSGHSSHQIPTNSSTIATQRHQSHQGTMQNFVNNQDIVHIILTNLFGPSSFEREHILRTEALTSIFVALLSEKKGERLMTEILERYVAQSEWQQGSRVKAKFEKTLLDIIRRGDLDLAGFSDEELSANVLPLAHHQQPLGRMASVPVIKTAAIESTPIHVHHSHHQGSIEPEELTTLPISTDPRIHIPEMTARQATVEEFYKESCLQILDMLKEFSPPYLMDLSRRIFEAIDHQIKAYASLIIIVKFFFYRFMNKCIAYPETYGMMQDTFISEKQRQRILFTTHQRLYRYVTGILNPVPGSRSLTVDPRIHEKIDAFVQLFSSPTQPKERQQHAEYTLNPVSELLTPPPVSARSSLRASFSGVKGSSTITPVLLLCPSDFTTLLYFVCPYLRTTTSSPASTATLMTRSSSFNGRSGVLTRQRTSSETPPTYSAAMKSALSTSVTEAGSGTGTGTATASFTQSSVSKLSHPPSATHKRASPSFSFFASATASLPFKAKPPPPISLPLEKTPSAPAETTFSGSSFLSLSGIKLGQAVSPRTATVEVTNTSGITAASCISSSNPKSVSNSSTKSGLSKIPRSTESIPIIRHWTDESLLPDLKTAITELKRVQPGPIKEVPWAVSNPGLTPLREPWALAYVQYTDIKYSREDPDEFERTQLRSQPQSQDNTPLESKDSESNSASIEVGLALAPPCMAMVMETSMISGGSRIVTVTKPMLVDQVMDSAGTLRSFEPNTELDLDVGESDNESLLSSEDSTLAQRQQTFLTAEDKEMSILRVNSSHMLSSADESGTKTITSVGGQSDPAGGHQSAWAEAQRSSARSKRAAADRAWKARIRHAVQSEADLPEEVQTIARSIFKILREFDIPEMDGEYDNNECYWDLQHLEGIHDRTMPSPSPHISHKSIHSLLARGIEQARHFGNHAAAIGFHHSLKILESSPVLQQLDSSKIIYLLAMPIKHRLEHRAGRARSRTMWENFAHSWHHRLVAAIERKRENLSSLRLKMYYQTCVRTSRAFEKSLGVVVSLSRLNRLALRKGLSSEELERCNGAFPDWSETDSRSGLGRHNGYTNPGCKASCCDHHLVQGVHGGESEGNAENSSRRYSSNTGQHASILRTSKIRRSSFSTYIDNMTSRSFGPPSFLESSLGHLKEKGKPPFSNSFGSQNVLWSGNTNNYAGPIGSSNDLMDIQSDFVMDARELEAVQRWVTDSGIHNFLPGEDNFLRFCMEVESIVRGIGLGGTGIQGAGIPQAQNGVLSPLLSSSGSDFFVKEVAKFNGQFVAGMAPTDQAAPITKTSSGGGVAEFLVNSFKGGHSASHVSTTTGSYSLSQAASTSNSSLSNALNNNNSSGTSSAQSPQTSASATNHLGTSRLQGRSRVLNRQALHINNQIQQDTLEFLHDNPSSIYASPPGPTYALYNPPYTTTSHGASSSFSLSGSQASGTTSGGTSATAFAHQTNHLPKDMPEFLRRVQLKLTSFVLSEWLDLFGEVEADRWFMEFLEEMESRTTKDTKGIVEVRNENIDNHTASSRIDVNHDNYFMPSNQMDVRAKLHEDQKPTSLSTTASLIDLASSQSSTSRLSLNSIMDSGPPAGSTGTSWQSAHNRKGKSPSWEANQLKALNRNINVKSSASVSTFSATQSLQDSSSHSSMLDSTSLPQQPRLSLSSSLLSSPSQEGTCGDTFAKQCQNITSLERSATVPAKSLLNVQAKKPHTPNSGTTIPCQTIAPYDLRDAYSSTMEQFNSTKSPYQKLGHLFSLELLIVASLSYPDSCVEDKRAWTEDLKSPYRNDHQQQARESRSSSSRLGTSKVGNEGQDLLGSPRTFTPGTDAIINEIEGLFRHRGPRALIQPRNLLRDMQLIATFIPGSILDLRDDGKAFWDMALAITSLKSEVVEYIVQKGTQFVEVKESSRTSHITGRDLNTQINMDEGNDFVPYDDDEERARMAEAVRLFSIGAKESHRVAQRELAILYMSLPTLPLSSSPMVGYYSPQITQNSRAPSPFSIATSSKYSKAPIPGRTSTPPLPPSPKGTFSSAFLGYKSSTASIPIKHKSRHQHSNSGSGSSFGSGVLSGLGIMTGLGSFTGSSIGSGGSTDGLNASTVSLNQHQQPSQHQQHLPSEFSEGYHNIDQYPEVQPGRHATGTGMMSQRHHLQSNMPPPPNSSEPDKFNPENVAAAIHWFTLAAAQGDKFSINYLKHRETAGGMLDSV</sequence>